<feature type="region of interest" description="Disordered" evidence="1">
    <location>
        <begin position="485"/>
        <end position="586"/>
    </location>
</feature>
<dbReference type="GO" id="GO:0031267">
    <property type="term" value="F:small GTPase binding"/>
    <property type="evidence" value="ECO:0007669"/>
    <property type="project" value="TreeGrafter"/>
</dbReference>
<protein>
    <recommendedName>
        <fullName evidence="2">VPS9 domain-containing protein</fullName>
    </recommendedName>
</protein>
<dbReference type="InterPro" id="IPR045046">
    <property type="entry name" value="Vps9-like"/>
</dbReference>
<evidence type="ECO:0000313" key="3">
    <source>
        <dbReference type="EMBL" id="KAK6353226.1"/>
    </source>
</evidence>
<dbReference type="Pfam" id="PF02204">
    <property type="entry name" value="VPS9"/>
    <property type="match status" value="1"/>
</dbReference>
<comment type="caution">
    <text evidence="3">The sequence shown here is derived from an EMBL/GenBank/DDBJ whole genome shotgun (WGS) entry which is preliminary data.</text>
</comment>
<feature type="compositionally biased region" description="Polar residues" evidence="1">
    <location>
        <begin position="1"/>
        <end position="41"/>
    </location>
</feature>
<dbReference type="GO" id="GO:0005085">
    <property type="term" value="F:guanyl-nucleotide exchange factor activity"/>
    <property type="evidence" value="ECO:0007669"/>
    <property type="project" value="InterPro"/>
</dbReference>
<gene>
    <name evidence="3" type="ORF">TWF696_005207</name>
</gene>
<feature type="compositionally biased region" description="Polar residues" evidence="1">
    <location>
        <begin position="549"/>
        <end position="572"/>
    </location>
</feature>
<dbReference type="SUPFAM" id="SSF109993">
    <property type="entry name" value="VPS9 domain"/>
    <property type="match status" value="1"/>
</dbReference>
<feature type="compositionally biased region" description="Basic and acidic residues" evidence="1">
    <location>
        <begin position="364"/>
        <end position="376"/>
    </location>
</feature>
<proteinExistence type="predicted"/>
<dbReference type="GO" id="GO:0005829">
    <property type="term" value="C:cytosol"/>
    <property type="evidence" value="ECO:0007669"/>
    <property type="project" value="TreeGrafter"/>
</dbReference>
<feature type="region of interest" description="Disordered" evidence="1">
    <location>
        <begin position="1"/>
        <end position="59"/>
    </location>
</feature>
<sequence length="586" mass="63092">MASSHPQKTPEAESQASMPGSQQSGLSRSFTRLDSLSSVNPTIRSRSSTLSSTIGPRQPALSDLEYSDASCHSSNDDPALLSKEHLPSTDAQNIPDDAPIPAELPAEILGMTDSFIESLSAKVHPAPVSVGSLSYIFQEFYDLVAASIFDHVSRLYFPQDAQGSDQPLVPMSEILQRKRNRKRREVHCAVLQELVEKRATEAVFDKIWRHSSSEDEARDEALRSKTMALTLVGIGLKELGLQDNINAVDLLPICEAMKDLNTVKCPNDKLSLLKKAHKRIVDILTALAPSTTSSADHILPILIYSLIISPPDINVISNLLYIQRFRYHKLVDGEDAYCLTNLEAAISFLETVDMGALTSNEAFSRSERSRESDVRTSHSISDRAGNGPRKPSISAPAPITATSVNAAAQLSSTTQKDHIGASSSISGPAKRISYLTPVEFAASAATSAVNTADQSLKTIGNSLENSYKFLFGRLSDKRTDLPKTLEDVRQLVGTSTPESESPRGSIMEDRLQPTRAKAGDPPESDIPTTALQYVGGEGGNGRDHDASGPVSSPPNNSAMTSQDVADPQQSSGGLAYTPVADSVRNL</sequence>
<dbReference type="PROSITE" id="PS51205">
    <property type="entry name" value="VPS9"/>
    <property type="match status" value="1"/>
</dbReference>
<dbReference type="GO" id="GO:0016192">
    <property type="term" value="P:vesicle-mediated transport"/>
    <property type="evidence" value="ECO:0007669"/>
    <property type="project" value="InterPro"/>
</dbReference>
<reference evidence="3 4" key="1">
    <citation type="submission" date="2019-10" db="EMBL/GenBank/DDBJ databases">
        <authorList>
            <person name="Palmer J.M."/>
        </authorList>
    </citation>
    <scope>NUCLEOTIDE SEQUENCE [LARGE SCALE GENOMIC DNA]</scope>
    <source>
        <strain evidence="3 4">TWF696</strain>
    </source>
</reference>
<organism evidence="3 4">
    <name type="scientific">Orbilia brochopaga</name>
    <dbReference type="NCBI Taxonomy" id="3140254"/>
    <lineage>
        <taxon>Eukaryota</taxon>
        <taxon>Fungi</taxon>
        <taxon>Dikarya</taxon>
        <taxon>Ascomycota</taxon>
        <taxon>Pezizomycotina</taxon>
        <taxon>Orbiliomycetes</taxon>
        <taxon>Orbiliales</taxon>
        <taxon>Orbiliaceae</taxon>
        <taxon>Orbilia</taxon>
    </lineage>
</organism>
<feature type="region of interest" description="Disordered" evidence="1">
    <location>
        <begin position="362"/>
        <end position="397"/>
    </location>
</feature>
<dbReference type="Proteomes" id="UP001375240">
    <property type="component" value="Unassembled WGS sequence"/>
</dbReference>
<keyword evidence="4" id="KW-1185">Reference proteome</keyword>
<accession>A0AAV9V050</accession>
<dbReference type="GO" id="GO:0030139">
    <property type="term" value="C:endocytic vesicle"/>
    <property type="evidence" value="ECO:0007669"/>
    <property type="project" value="TreeGrafter"/>
</dbReference>
<name>A0AAV9V050_9PEZI</name>
<dbReference type="AlphaFoldDB" id="A0AAV9V050"/>
<dbReference type="EMBL" id="JAVHNQ010000003">
    <property type="protein sequence ID" value="KAK6353226.1"/>
    <property type="molecule type" value="Genomic_DNA"/>
</dbReference>
<feature type="domain" description="VPS9" evidence="2">
    <location>
        <begin position="216"/>
        <end position="358"/>
    </location>
</feature>
<dbReference type="SMART" id="SM00167">
    <property type="entry name" value="VPS9"/>
    <property type="match status" value="1"/>
</dbReference>
<feature type="compositionally biased region" description="Basic and acidic residues" evidence="1">
    <location>
        <begin position="506"/>
        <end position="520"/>
    </location>
</feature>
<dbReference type="PANTHER" id="PTHR23101">
    <property type="entry name" value="RAB GDP/GTP EXCHANGE FACTOR"/>
    <property type="match status" value="1"/>
</dbReference>
<dbReference type="InterPro" id="IPR003123">
    <property type="entry name" value="VPS9"/>
</dbReference>
<dbReference type="InterPro" id="IPR037191">
    <property type="entry name" value="VPS9_dom_sf"/>
</dbReference>
<feature type="compositionally biased region" description="Low complexity" evidence="1">
    <location>
        <begin position="42"/>
        <end position="54"/>
    </location>
</feature>
<evidence type="ECO:0000259" key="2">
    <source>
        <dbReference type="PROSITE" id="PS51205"/>
    </source>
</evidence>
<evidence type="ECO:0000313" key="4">
    <source>
        <dbReference type="Proteomes" id="UP001375240"/>
    </source>
</evidence>
<evidence type="ECO:0000256" key="1">
    <source>
        <dbReference type="SAM" id="MobiDB-lite"/>
    </source>
</evidence>
<dbReference type="PANTHER" id="PTHR23101:SF97">
    <property type="entry name" value="DOMAIN PROTEIN, PUTATIVE (AFU_ORTHOLOGUE AFUA_2G10890)-RELATED"/>
    <property type="match status" value="1"/>
</dbReference>
<dbReference type="Gene3D" id="1.20.1050.80">
    <property type="entry name" value="VPS9 domain"/>
    <property type="match status" value="1"/>
</dbReference>